<dbReference type="GO" id="GO:0005524">
    <property type="term" value="F:ATP binding"/>
    <property type="evidence" value="ECO:0007669"/>
    <property type="project" value="UniProtKB-KW"/>
</dbReference>
<keyword evidence="9" id="KW-1185">Reference proteome</keyword>
<dbReference type="InterPro" id="IPR032675">
    <property type="entry name" value="LRR_dom_sf"/>
</dbReference>
<proteinExistence type="predicted"/>
<dbReference type="InterPro" id="IPR042197">
    <property type="entry name" value="Apaf_helical"/>
</dbReference>
<dbReference type="GO" id="GO:0006952">
    <property type="term" value="P:defense response"/>
    <property type="evidence" value="ECO:0007669"/>
    <property type="project" value="UniProtKB-KW"/>
</dbReference>
<dbReference type="SUPFAM" id="SSF52047">
    <property type="entry name" value="RNI-like"/>
    <property type="match status" value="1"/>
</dbReference>
<dbReference type="PROSITE" id="PS51450">
    <property type="entry name" value="LRR"/>
    <property type="match status" value="1"/>
</dbReference>
<dbReference type="PANTHER" id="PTHR36766:SF73">
    <property type="entry name" value="NB-ARC DOMAIN-CONTAINING PROTEIN"/>
    <property type="match status" value="1"/>
</dbReference>
<evidence type="ECO:0000256" key="2">
    <source>
        <dbReference type="ARBA" id="ARBA00022737"/>
    </source>
</evidence>
<evidence type="ECO:0000259" key="4">
    <source>
        <dbReference type="Pfam" id="PF00931"/>
    </source>
</evidence>
<evidence type="ECO:0008006" key="10">
    <source>
        <dbReference type="Google" id="ProtNLM"/>
    </source>
</evidence>
<dbReference type="Gene3D" id="1.10.10.10">
    <property type="entry name" value="Winged helix-like DNA-binding domain superfamily/Winged helix DNA-binding domain"/>
    <property type="match status" value="1"/>
</dbReference>
<dbReference type="InterPro" id="IPR058922">
    <property type="entry name" value="WHD_DRP"/>
</dbReference>
<feature type="domain" description="Disease resistance R13L4/SHOC-2-like LRR" evidence="6">
    <location>
        <begin position="649"/>
        <end position="771"/>
    </location>
</feature>
<feature type="domain" description="Disease resistance R13L4/SHOC-2-like LRR" evidence="6">
    <location>
        <begin position="521"/>
        <end position="625"/>
    </location>
</feature>
<dbReference type="InterPro" id="IPR036388">
    <property type="entry name" value="WH-like_DNA-bd_sf"/>
</dbReference>
<dbReference type="Gene3D" id="3.40.50.300">
    <property type="entry name" value="P-loop containing nucleotide triphosphate hydrolases"/>
    <property type="match status" value="1"/>
</dbReference>
<dbReference type="InterPro" id="IPR001611">
    <property type="entry name" value="Leu-rich_rpt"/>
</dbReference>
<dbReference type="Pfam" id="PF23559">
    <property type="entry name" value="WHD_DRP"/>
    <property type="match status" value="1"/>
</dbReference>
<dbReference type="Pfam" id="PF25019">
    <property type="entry name" value="LRR_R13L1-DRL21"/>
    <property type="match status" value="1"/>
</dbReference>
<evidence type="ECO:0000313" key="8">
    <source>
        <dbReference type="EMBL" id="CAL5017795.1"/>
    </source>
</evidence>
<dbReference type="InterPro" id="IPR056789">
    <property type="entry name" value="LRR_R13L1-DRL21"/>
</dbReference>
<keyword evidence="2" id="KW-0677">Repeat</keyword>
<dbReference type="InterPro" id="IPR027417">
    <property type="entry name" value="P-loop_NTPase"/>
</dbReference>
<keyword evidence="1" id="KW-0433">Leucine-rich repeat</keyword>
<evidence type="ECO:0000259" key="6">
    <source>
        <dbReference type="Pfam" id="PF23598"/>
    </source>
</evidence>
<dbReference type="SMART" id="SM00367">
    <property type="entry name" value="LRR_CC"/>
    <property type="match status" value="6"/>
</dbReference>
<evidence type="ECO:0000313" key="9">
    <source>
        <dbReference type="Proteomes" id="UP001497457"/>
    </source>
</evidence>
<dbReference type="InterPro" id="IPR055414">
    <property type="entry name" value="LRR_R13L4/SHOC2-like"/>
</dbReference>
<reference evidence="8" key="1">
    <citation type="submission" date="2024-10" db="EMBL/GenBank/DDBJ databases">
        <authorList>
            <person name="Ryan C."/>
        </authorList>
    </citation>
    <scope>NUCLEOTIDE SEQUENCE [LARGE SCALE GENOMIC DNA]</scope>
</reference>
<evidence type="ECO:0000259" key="5">
    <source>
        <dbReference type="Pfam" id="PF23559"/>
    </source>
</evidence>
<dbReference type="PRINTS" id="PR00364">
    <property type="entry name" value="DISEASERSIST"/>
</dbReference>
<dbReference type="AlphaFoldDB" id="A0ABC9CGV9"/>
<feature type="domain" description="NB-ARC" evidence="4">
    <location>
        <begin position="132"/>
        <end position="302"/>
    </location>
</feature>
<dbReference type="EMBL" id="OZ075139">
    <property type="protein sequence ID" value="CAL5017795.1"/>
    <property type="molecule type" value="Genomic_DNA"/>
</dbReference>
<name>A0ABC9CGV9_9POAL</name>
<dbReference type="GO" id="GO:0051707">
    <property type="term" value="P:response to other organism"/>
    <property type="evidence" value="ECO:0007669"/>
    <property type="project" value="UniProtKB-ARBA"/>
</dbReference>
<dbReference type="Gene3D" id="1.10.8.430">
    <property type="entry name" value="Helical domain of apoptotic protease-activating factors"/>
    <property type="match status" value="1"/>
</dbReference>
<dbReference type="SUPFAM" id="SSF52540">
    <property type="entry name" value="P-loop containing nucleoside triphosphate hydrolases"/>
    <property type="match status" value="1"/>
</dbReference>
<dbReference type="Proteomes" id="UP001497457">
    <property type="component" value="Chromosome 29rd"/>
</dbReference>
<dbReference type="Pfam" id="PF23598">
    <property type="entry name" value="LRR_14"/>
    <property type="match status" value="2"/>
</dbReference>
<keyword evidence="3" id="KW-0611">Plant defense</keyword>
<dbReference type="Pfam" id="PF00931">
    <property type="entry name" value="NB-ARC"/>
    <property type="match status" value="1"/>
</dbReference>
<dbReference type="PANTHER" id="PTHR36766">
    <property type="entry name" value="PLANT BROAD-SPECTRUM MILDEW RESISTANCE PROTEIN RPW8"/>
    <property type="match status" value="1"/>
</dbReference>
<sequence length="1240" mass="140064">MKDVLVTVSAALDDAEGRSAKEKLAQLLLKRLKDAALDISDLLEDYQDASDQAAANKKPVAFSCLPIAYKKIVVAHRMKNMRDKLRKIKEDFANFNFSSTEVPNTTIVQHYDKHETTSDFLNEVKGRDGENKEIINKLSACNDNDERETVIIPIYALGGMGKTTLAQLVYNNDQFKNYDHRIWVYVSQDFNLLKIGNSIISLLQKGGGQQNGGYNNSNLQVIKQCLDGLLHGKKVLIVLDDLWEEDDTELRKLNNMLHVGRQGSMIDVIVTTRKESIARKVSTSEPYRLHPLDDKICWEMIRISSMVDGKSNQNEFELIGMDLAKKCGGVPLAAEALGRMLQSKDLSEWRKINNNGIWNETSNDPVLSSLMLSYQRMTPQLRICFSYCALFSKGQNIIENDLIHQWIAQDFIEPSKGKEYIKQLLAMSFLHVSKLSSTSKDHVVRYTMRDRVHDLARLTMADELMVFDVTTPERNTCGQKYCRYSLLRKFDRTMKLRNILPRKIRALRFADSDELDIPSDLFSFLKYLRVLNFNECSGILLPDSIGHLKKLRCLIAPRMQNHCLPECITTLSKLQYLILNGSSQISALPISICRLGHLRYLSLSGCYGLLKLPESFADLKCMVHLDMSGCSGISELPDGLDNLTNLMHLDLSGCSTIQAIPESLCGLTQLQCLNLSSCSYLSQLPQSIGCLVDLQYLNMSSCGQIRELTASLMNIQNLLHLDLSHCRVMGSLGCLRGLTALQHIDLSHIPLIGDEEFDGLGNLTNLKYLGLSNCGLFFLRKVGKNVDFIGALTNLEHLDLSENYLISLPESVGTLRRLHTLVLSHCDKLKSLPESIGALELKSLVMEGCSKELMDQASSLVHYSRTLPIFMVRADDDNGCSNLHLLEGAHHASDLRILSLENARSLQEADKVRLSDKHNLSELTLAWSVWYVVRVLEDKDLLGQLVPPRGLKHMRLEGYRSTSFPDWLMGISNHLINLVSIKLSHMPTCTSLPPLGQLPHLEDLCLENLSSVKRISGEFCGGQGAFPRLSNLSIIFMRGLEEWNTTYSVAGDSMEEFMFPVLDHMRISDCPRLRLKPCPPTFREWNILRSDEVISSLEEADKISHYSSPSRQTKLELVIAGNSCGSMRLFHHFPALQELSICHRFMTSLPESMRHLTSLQSLSLLWCEGISELPEWLGDLTSLTILVISGCKSIKSLPPCILQPRFSLSEIKIYRRSWISRINMIYRKYRTKFLKNSNLF</sequence>
<dbReference type="Gene3D" id="3.80.10.10">
    <property type="entry name" value="Ribonuclease Inhibitor"/>
    <property type="match status" value="4"/>
</dbReference>
<dbReference type="SUPFAM" id="SSF52058">
    <property type="entry name" value="L domain-like"/>
    <property type="match status" value="1"/>
</dbReference>
<evidence type="ECO:0000259" key="7">
    <source>
        <dbReference type="Pfam" id="PF25019"/>
    </source>
</evidence>
<dbReference type="InterPro" id="IPR006553">
    <property type="entry name" value="Leu-rich_rpt_Cys-con_subtyp"/>
</dbReference>
<evidence type="ECO:0000256" key="1">
    <source>
        <dbReference type="ARBA" id="ARBA00022614"/>
    </source>
</evidence>
<evidence type="ECO:0000256" key="3">
    <source>
        <dbReference type="ARBA" id="ARBA00022821"/>
    </source>
</evidence>
<organism evidence="8 9">
    <name type="scientific">Urochloa decumbens</name>
    <dbReference type="NCBI Taxonomy" id="240449"/>
    <lineage>
        <taxon>Eukaryota</taxon>
        <taxon>Viridiplantae</taxon>
        <taxon>Streptophyta</taxon>
        <taxon>Embryophyta</taxon>
        <taxon>Tracheophyta</taxon>
        <taxon>Spermatophyta</taxon>
        <taxon>Magnoliopsida</taxon>
        <taxon>Liliopsida</taxon>
        <taxon>Poales</taxon>
        <taxon>Poaceae</taxon>
        <taxon>PACMAD clade</taxon>
        <taxon>Panicoideae</taxon>
        <taxon>Panicodae</taxon>
        <taxon>Paniceae</taxon>
        <taxon>Melinidinae</taxon>
        <taxon>Urochloa</taxon>
    </lineage>
</organism>
<dbReference type="InterPro" id="IPR002182">
    <property type="entry name" value="NB-ARC"/>
</dbReference>
<gene>
    <name evidence="8" type="ORF">URODEC1_LOCUS73946</name>
</gene>
<feature type="domain" description="Disease resistance protein winged helix" evidence="5">
    <location>
        <begin position="390"/>
        <end position="456"/>
    </location>
</feature>
<dbReference type="SMART" id="SM00369">
    <property type="entry name" value="LRR_TYP"/>
    <property type="match status" value="5"/>
</dbReference>
<feature type="domain" description="R13L1/DRL21-like LRR repeat region" evidence="7">
    <location>
        <begin position="891"/>
        <end position="1008"/>
    </location>
</feature>
<dbReference type="Pfam" id="PF00560">
    <property type="entry name" value="LRR_1"/>
    <property type="match status" value="1"/>
</dbReference>
<dbReference type="InterPro" id="IPR003591">
    <property type="entry name" value="Leu-rich_rpt_typical-subtyp"/>
</dbReference>
<protein>
    <recommendedName>
        <fullName evidence="10">NB-ARC domain-containing protein</fullName>
    </recommendedName>
</protein>
<accession>A0ABC9CGV9</accession>